<organism evidence="2 3">
    <name type="scientific">Actinomadura gamaensis</name>
    <dbReference type="NCBI Taxonomy" id="1763541"/>
    <lineage>
        <taxon>Bacteria</taxon>
        <taxon>Bacillati</taxon>
        <taxon>Actinomycetota</taxon>
        <taxon>Actinomycetes</taxon>
        <taxon>Streptosporangiales</taxon>
        <taxon>Thermomonosporaceae</taxon>
        <taxon>Actinomadura</taxon>
    </lineage>
</organism>
<keyword evidence="3" id="KW-1185">Reference proteome</keyword>
<name>A0ABV9U1N9_9ACTN</name>
<accession>A0ABV9U1N9</accession>
<gene>
    <name evidence="2" type="ORF">ACFPCY_20515</name>
</gene>
<dbReference type="Proteomes" id="UP001595872">
    <property type="component" value="Unassembled WGS sequence"/>
</dbReference>
<dbReference type="EMBL" id="JBHSIT010000005">
    <property type="protein sequence ID" value="MFC4909719.1"/>
    <property type="molecule type" value="Genomic_DNA"/>
</dbReference>
<reference evidence="3" key="1">
    <citation type="journal article" date="2019" name="Int. J. Syst. Evol. Microbiol.">
        <title>The Global Catalogue of Microorganisms (GCM) 10K type strain sequencing project: providing services to taxonomists for standard genome sequencing and annotation.</title>
        <authorList>
            <consortium name="The Broad Institute Genomics Platform"/>
            <consortium name="The Broad Institute Genome Sequencing Center for Infectious Disease"/>
            <person name="Wu L."/>
            <person name="Ma J."/>
        </authorList>
    </citation>
    <scope>NUCLEOTIDE SEQUENCE [LARGE SCALE GENOMIC DNA]</scope>
    <source>
        <strain evidence="3">KLKA75</strain>
    </source>
</reference>
<proteinExistence type="predicted"/>
<dbReference type="RefSeq" id="WP_378257426.1">
    <property type="nucleotide sequence ID" value="NZ_JBHSIT010000005.1"/>
</dbReference>
<feature type="region of interest" description="Disordered" evidence="1">
    <location>
        <begin position="1"/>
        <end position="23"/>
    </location>
</feature>
<evidence type="ECO:0000313" key="3">
    <source>
        <dbReference type="Proteomes" id="UP001595872"/>
    </source>
</evidence>
<evidence type="ECO:0000313" key="2">
    <source>
        <dbReference type="EMBL" id="MFC4909719.1"/>
    </source>
</evidence>
<feature type="compositionally biased region" description="Basic and acidic residues" evidence="1">
    <location>
        <begin position="8"/>
        <end position="23"/>
    </location>
</feature>
<evidence type="ECO:0000256" key="1">
    <source>
        <dbReference type="SAM" id="MobiDB-lite"/>
    </source>
</evidence>
<sequence>MDGINELGGEHPSEPHGLNHDQGRVSNDLWETIQRGAGREVRPTVRSEFDSRLWGPVVKRSREADDFLSKVQEVGQGGEAAFHDARLALQDFQAPDDPRIQVVAQGIGRASEVFKAMVSRGPGQSPQYMIIIFAEMDVVEQEAARAAKDETDEIWRNRWEKFTAEAGTIRKWVNLLSARLVTPAQVKVTGEIGGNWVVLAKASVELTYTAESTKHDPTGTQPNVTKT</sequence>
<protein>
    <submittedName>
        <fullName evidence="2">Uncharacterized protein</fullName>
    </submittedName>
</protein>
<comment type="caution">
    <text evidence="2">The sequence shown here is derived from an EMBL/GenBank/DDBJ whole genome shotgun (WGS) entry which is preliminary data.</text>
</comment>